<keyword evidence="2" id="KW-0690">Ribosome biogenesis</keyword>
<feature type="domain" description="S1 motif" evidence="12">
    <location>
        <begin position="461"/>
        <end position="532"/>
    </location>
</feature>
<dbReference type="OrthoDB" id="412781at2759"/>
<dbReference type="OMA" id="GQYLRAY"/>
<dbReference type="HOGENOM" id="CLU_000845_0_0_1"/>
<dbReference type="GO" id="GO:0034512">
    <property type="term" value="F:box C/D sno(s)RNA binding"/>
    <property type="evidence" value="ECO:0007669"/>
    <property type="project" value="EnsemblFungi"/>
</dbReference>
<feature type="region of interest" description="Disordered" evidence="10">
    <location>
        <begin position="280"/>
        <end position="308"/>
    </location>
</feature>
<evidence type="ECO:0000256" key="4">
    <source>
        <dbReference type="ARBA" id="ARBA00022553"/>
    </source>
</evidence>
<feature type="compositionally biased region" description="Polar residues" evidence="10">
    <location>
        <begin position="1534"/>
        <end position="1547"/>
    </location>
</feature>
<dbReference type="InterPro" id="IPR048058">
    <property type="entry name" value="Rrp5_S1_rpt_hs11_sc8"/>
</dbReference>
<dbReference type="PANTHER" id="PTHR23270">
    <property type="entry name" value="PROGRAMMED CELL DEATH PROTEIN 11 PRE-RRNA PROCESSING PROTEIN RRP5"/>
    <property type="match status" value="1"/>
</dbReference>
<organism evidence="13 14">
    <name type="scientific">Lodderomyces elongisporus (strain ATCC 11503 / CBS 2605 / JCM 1781 / NBRC 1676 / NRRL YB-4239)</name>
    <name type="common">Yeast</name>
    <name type="synonym">Saccharomyces elongisporus</name>
    <dbReference type="NCBI Taxonomy" id="379508"/>
    <lineage>
        <taxon>Eukaryota</taxon>
        <taxon>Fungi</taxon>
        <taxon>Dikarya</taxon>
        <taxon>Ascomycota</taxon>
        <taxon>Saccharomycotina</taxon>
        <taxon>Pichiomycetes</taxon>
        <taxon>Debaryomycetaceae</taxon>
        <taxon>Candida/Lodderomyces clade</taxon>
        <taxon>Lodderomyces</taxon>
    </lineage>
</organism>
<evidence type="ECO:0000256" key="1">
    <source>
        <dbReference type="ARBA" id="ARBA00004604"/>
    </source>
</evidence>
<dbReference type="PANTHER" id="PTHR23270:SF10">
    <property type="entry name" value="PROTEIN RRP5 HOMOLOG"/>
    <property type="match status" value="1"/>
</dbReference>
<dbReference type="GO" id="GO:0008266">
    <property type="term" value="F:poly(U) RNA binding"/>
    <property type="evidence" value="ECO:0007669"/>
    <property type="project" value="EnsemblFungi"/>
</dbReference>
<feature type="compositionally biased region" description="Basic residues" evidence="10">
    <location>
        <begin position="195"/>
        <end position="207"/>
    </location>
</feature>
<dbReference type="SMART" id="SM00316">
    <property type="entry name" value="S1"/>
    <property type="match status" value="13"/>
</dbReference>
<feature type="domain" description="S1 motif" evidence="12">
    <location>
        <begin position="1014"/>
        <end position="1088"/>
    </location>
</feature>
<evidence type="ECO:0000256" key="8">
    <source>
        <dbReference type="ARBA" id="ARBA00073619"/>
    </source>
</evidence>
<evidence type="ECO:0000256" key="7">
    <source>
        <dbReference type="ARBA" id="ARBA00055575"/>
    </source>
</evidence>
<dbReference type="GO" id="GO:0000472">
    <property type="term" value="P:endonucleolytic cleavage to generate mature 5'-end of SSU-rRNA from (SSU-rRNA, 5.8S rRNA, LSU-rRNA)"/>
    <property type="evidence" value="ECO:0007669"/>
    <property type="project" value="EnsemblFungi"/>
</dbReference>
<dbReference type="InterPro" id="IPR003029">
    <property type="entry name" value="S1_domain"/>
</dbReference>
<dbReference type="InterPro" id="IPR048059">
    <property type="entry name" value="Rrp5_S1_rpt_hs1_sc1"/>
</dbReference>
<dbReference type="InterPro" id="IPR012340">
    <property type="entry name" value="NA-bd_OB-fold"/>
</dbReference>
<keyword evidence="11" id="KW-0812">Transmembrane</keyword>
<dbReference type="STRING" id="379508.A5DT96"/>
<feature type="compositionally biased region" description="Basic residues" evidence="10">
    <location>
        <begin position="1588"/>
        <end position="1601"/>
    </location>
</feature>
<dbReference type="GO" id="GO:0034513">
    <property type="term" value="F:box H/ACA snoRNA binding"/>
    <property type="evidence" value="ECO:0007669"/>
    <property type="project" value="EnsemblFungi"/>
</dbReference>
<keyword evidence="6" id="KW-0539">Nucleus</keyword>
<dbReference type="Pfam" id="PF23459">
    <property type="entry name" value="S1_RRP5"/>
    <property type="match status" value="2"/>
</dbReference>
<dbReference type="SUPFAM" id="SSF50249">
    <property type="entry name" value="Nucleic acid-binding proteins"/>
    <property type="match status" value="13"/>
</dbReference>
<dbReference type="GO" id="GO:0000480">
    <property type="term" value="P:endonucleolytic cleavage in 5'-ETS of tricistronic rRNA transcript (SSU-rRNA, 5.8S rRNA, LSU-rRNA)"/>
    <property type="evidence" value="ECO:0007669"/>
    <property type="project" value="EnsemblFungi"/>
</dbReference>
<dbReference type="FunFam" id="2.40.50.140:FF:000196">
    <property type="entry name" value="rRNA biogenesis protein RRP5"/>
    <property type="match status" value="1"/>
</dbReference>
<evidence type="ECO:0000256" key="11">
    <source>
        <dbReference type="SAM" id="Phobius"/>
    </source>
</evidence>
<dbReference type="CDD" id="cd04461">
    <property type="entry name" value="S1_Rrp5_repeat_hs8_sc7"/>
    <property type="match status" value="1"/>
</dbReference>
<dbReference type="Gene3D" id="2.40.50.140">
    <property type="entry name" value="Nucleic acid-binding proteins"/>
    <property type="match status" value="9"/>
</dbReference>
<feature type="domain" description="S1 motif" evidence="12">
    <location>
        <begin position="1386"/>
        <end position="1457"/>
    </location>
</feature>
<keyword evidence="5" id="KW-0677">Repeat</keyword>
<dbReference type="Proteomes" id="UP000001996">
    <property type="component" value="Unassembled WGS sequence"/>
</dbReference>
<feature type="domain" description="S1 motif" evidence="12">
    <location>
        <begin position="1298"/>
        <end position="1366"/>
    </location>
</feature>
<gene>
    <name evidence="13" type="ORF">LELG_00582</name>
</gene>
<feature type="domain" description="S1 motif" evidence="12">
    <location>
        <begin position="640"/>
        <end position="712"/>
    </location>
</feature>
<dbReference type="GO" id="GO:0042134">
    <property type="term" value="F:rRNA primary transcript binding"/>
    <property type="evidence" value="ECO:0007669"/>
    <property type="project" value="EnsemblFungi"/>
</dbReference>
<keyword evidence="3" id="KW-0698">rRNA processing</keyword>
<comment type="function">
    <text evidence="7">Involved in the biogenesis of rRNA. Required for the formation of 18S and 5.8S rRNA.</text>
</comment>
<evidence type="ECO:0000256" key="9">
    <source>
        <dbReference type="ARBA" id="ARBA00076674"/>
    </source>
</evidence>
<dbReference type="eggNOG" id="KOG1070">
    <property type="taxonomic scope" value="Eukaryota"/>
</dbReference>
<dbReference type="GO" id="GO:0000464">
    <property type="term" value="P:endonucleolytic cleavage in ITS1 upstream of 5.8S rRNA from tricistronic rRNA transcript (SSU-rRNA, 5.8S rRNA, LSU-rRNA)"/>
    <property type="evidence" value="ECO:0007669"/>
    <property type="project" value="EnsemblFungi"/>
</dbReference>
<dbReference type="InterPro" id="IPR057302">
    <property type="entry name" value="Rrp5_S1"/>
</dbReference>
<feature type="domain" description="S1 motif" evidence="12">
    <location>
        <begin position="237"/>
        <end position="355"/>
    </location>
</feature>
<protein>
    <recommendedName>
        <fullName evidence="8">rRNA biogenesis protein RRP5</fullName>
    </recommendedName>
    <alternativeName>
        <fullName evidence="9">Ribosomal RNA-processing protein 5</fullName>
    </alternativeName>
</protein>
<dbReference type="CDD" id="cd05707">
    <property type="entry name" value="S1_Rrp5_repeat_sc11"/>
    <property type="match status" value="1"/>
</dbReference>
<feature type="region of interest" description="Disordered" evidence="10">
    <location>
        <begin position="184"/>
        <end position="219"/>
    </location>
</feature>
<dbReference type="KEGG" id="lel:PVL30_000566"/>
<feature type="region of interest" description="Disordered" evidence="10">
    <location>
        <begin position="1463"/>
        <end position="1602"/>
    </location>
</feature>
<dbReference type="PROSITE" id="PS50126">
    <property type="entry name" value="S1"/>
    <property type="match status" value="11"/>
</dbReference>
<evidence type="ECO:0000259" key="12">
    <source>
        <dbReference type="PROSITE" id="PS50126"/>
    </source>
</evidence>
<feature type="compositionally biased region" description="Acidic residues" evidence="10">
    <location>
        <begin position="1463"/>
        <end position="1533"/>
    </location>
</feature>
<dbReference type="CDD" id="cd05706">
    <property type="entry name" value="S1_Rrp5_repeat_sc10"/>
    <property type="match status" value="1"/>
</dbReference>
<feature type="domain" description="S1 motif" evidence="12">
    <location>
        <begin position="1207"/>
        <end position="1276"/>
    </location>
</feature>
<keyword evidence="4" id="KW-0597">Phosphoprotein</keyword>
<keyword evidence="11" id="KW-0472">Membrane</keyword>
<proteinExistence type="predicted"/>
<dbReference type="GO" id="GO:0032040">
    <property type="term" value="C:small-subunit processome"/>
    <property type="evidence" value="ECO:0007669"/>
    <property type="project" value="EnsemblFungi"/>
</dbReference>
<dbReference type="CDD" id="cd05693">
    <property type="entry name" value="S1_Rrp5_repeat_hs1_sc1"/>
    <property type="match status" value="1"/>
</dbReference>
<dbReference type="InterPro" id="IPR003107">
    <property type="entry name" value="HAT"/>
</dbReference>
<dbReference type="Pfam" id="PF23240">
    <property type="entry name" value="HAT_PRP39_N"/>
    <property type="match status" value="1"/>
</dbReference>
<feature type="domain" description="S1 motif" evidence="12">
    <location>
        <begin position="814"/>
        <end position="893"/>
    </location>
</feature>
<dbReference type="Pfam" id="PF00575">
    <property type="entry name" value="S1"/>
    <property type="match status" value="2"/>
</dbReference>
<dbReference type="FunCoup" id="A5DT96">
    <property type="interactions" value="1163"/>
</dbReference>
<feature type="transmembrane region" description="Helical" evidence="11">
    <location>
        <begin position="42"/>
        <end position="63"/>
    </location>
</feature>
<evidence type="ECO:0000256" key="2">
    <source>
        <dbReference type="ARBA" id="ARBA00022517"/>
    </source>
</evidence>
<dbReference type="InterPro" id="IPR011990">
    <property type="entry name" value="TPR-like_helical_dom_sf"/>
</dbReference>
<evidence type="ECO:0000313" key="13">
    <source>
        <dbReference type="EMBL" id="EDK42404.1"/>
    </source>
</evidence>
<dbReference type="VEuPathDB" id="FungiDB:LELG_00582"/>
<dbReference type="CDD" id="cd05702">
    <property type="entry name" value="S1_Rrp5_repeat_hs11_sc8"/>
    <property type="match status" value="1"/>
</dbReference>
<accession>A5DT96</accession>
<feature type="compositionally biased region" description="Acidic residues" evidence="10">
    <location>
        <begin position="280"/>
        <end position="299"/>
    </location>
</feature>
<feature type="domain" description="S1 motif" evidence="12">
    <location>
        <begin position="731"/>
        <end position="800"/>
    </location>
</feature>
<dbReference type="SMART" id="SM00386">
    <property type="entry name" value="HAT"/>
    <property type="match status" value="4"/>
</dbReference>
<name>A5DT96_LODEL</name>
<keyword evidence="11" id="KW-1133">Transmembrane helix</keyword>
<dbReference type="GO" id="GO:0034511">
    <property type="term" value="F:U3 snoRNA binding"/>
    <property type="evidence" value="ECO:0007669"/>
    <property type="project" value="EnsemblFungi"/>
</dbReference>
<dbReference type="GO" id="GO:0034463">
    <property type="term" value="P:90S preribosome assembly"/>
    <property type="evidence" value="ECO:0007669"/>
    <property type="project" value="EnsemblFungi"/>
</dbReference>
<dbReference type="Gene3D" id="1.25.40.10">
    <property type="entry name" value="Tetratricopeptide repeat domain"/>
    <property type="match status" value="2"/>
</dbReference>
<evidence type="ECO:0000256" key="5">
    <source>
        <dbReference type="ARBA" id="ARBA00022737"/>
    </source>
</evidence>
<dbReference type="GeneID" id="5234824"/>
<dbReference type="CDD" id="cd05703">
    <property type="entry name" value="S1_Rrp5_repeat_hs12_sc9"/>
    <property type="match status" value="1"/>
</dbReference>
<dbReference type="FunFam" id="2.40.50.140:FF:000103">
    <property type="entry name" value="protein RRP5 homolog"/>
    <property type="match status" value="1"/>
</dbReference>
<dbReference type="GO" id="GO:0000447">
    <property type="term" value="P:endonucleolytic cleavage in ITS1 to separate SSU-rRNA from 5.8S rRNA and LSU-rRNA from tricistronic rRNA transcript (SSU-rRNA, 5.8S rRNA, LSU-rRNA)"/>
    <property type="evidence" value="ECO:0007669"/>
    <property type="project" value="EnsemblFungi"/>
</dbReference>
<dbReference type="InParanoid" id="A5DT96"/>
<evidence type="ECO:0000256" key="3">
    <source>
        <dbReference type="ARBA" id="ARBA00022552"/>
    </source>
</evidence>
<feature type="compositionally biased region" description="Acidic residues" evidence="10">
    <location>
        <begin position="1562"/>
        <end position="1578"/>
    </location>
</feature>
<keyword evidence="14" id="KW-1185">Reference proteome</keyword>
<dbReference type="FunFam" id="2.40.50.140:FF:000155">
    <property type="entry name" value="rRNA biogenesis protein RRP5"/>
    <property type="match status" value="1"/>
</dbReference>
<sequence>MNEMYNKLSNFFLMLQIEIQVLCSNGFVLFCFLFQICFFFKVVYYNSLLTYFFSLITSLYAVYPSQVSSPFHFSHHLLLLLLLLQHYSSLILLLNNQQLYPISTHTYIHTHTHTHTEVHSTTCPTHRPIPQLEMSDPKSAISSNEYAFPRGGSTALTPMEVKEISNEATRDVLFEVANNLNKKRSKPDANLSTVSRKKQKKNSKKGSKNGDDDNDDVESDEKKTAVEYLTFKNLLPGSLVFGQIQYVNKLDLVLALENNLVGYVPITSISTAITNAIDKFEEESEEEESEDEEDEEKEDDEKNDKSKIHATTFSAKEKKLFPDLKSMFQVGSWLKAKVVESDNSQKKRRIELSLEPKLVNANIEDEDLIPGNVILCAVKSVEDHGVILDTGFEKFSAFMSNKELKNAGLEPASLQEGLVLSCVLVSQPSGRIITVKPVSLAAGKKPAVVSTITSVDSIQPGILVNALVSDITSEGIITRVFGLVDGTISIAQIQNFNTADLKHKYAIGSTIKTRILAILEKEGTKKLLLSMLPTTMSLDNHQKQNQEALEAYPIGFIFDEVEVLGLDKSYVYVNFGSKSLFGQIHNSNLGGDKSLLNYSVGSKHKARVLGFNTVDNLLVLTFDDKIINAEYLNVRDIPLGAFLPNCEVVKVLPDNGGLSVKINDEFMGLVPFNQMSDIKLVYPERKFRAGSKVKGRLLTHRGKTPLITLRKALVNLEDDEIILQFEDAKVGFKTNATVEKFIHGGAIVSFFGSLRAFLPKTEISETFVDDASKFLKLGQIVKVKILDIKEDQKRVVVTMKQSSELSDAQKTEISQLLSGRSIINAIVVEKKNNAVLIELEGSNLRGVINDGQLSDGNYEQNRAMFKKLEISSKIRALVLEKDLKARTIIATAKKSMIEAAEKNALPIDFDDIQPNKVVKGYVKSVTNLGLFVSFTGRLTGLVLAKYATANANEDLSKKFHKYQSLTCRVLSVDTENKRFLLALLNSTNDSGDEDDKVVNPVDTKKSVVADYSPGVHTKAVVKSIKGTQLNVQLADNLQGRVDITQCFKSINDIKNVRQPLSGFSKGDVVDVKVIGVHDARNHTFLPITNRKAGKQTILELSIVDRELNGKNLSSLKLDDITLEQELLCFVNNIDRGFVWVSISPSVRGRISFMDLTNDGSVFQGFENKYPIGTAIQAKVKNIDQEHKSLSLISRDNHVSKVEDVQIGQTYPARIVKVKDSYVLVDLGDKVIASSFITDALNDYSDKLAHVFHLNEYVAAKVLDIDVENNKIAVMLRNEESSAAASDKTINSVDDLSRGQVVKGFVKNIASNGVYVSLGRCVHALVRVSDLSDSYLKDWKKFFKPAQSVIGKIINCKEQGKVLMTLKESEVNGDLKILKNYDDLVVGEVFEGTVTKVTDFGVFVKLDGTINISGLCHHSEISENDVSNIASLFGEGDRVKVKILKVDLGKKQLSLGMKASYFADEAEQKEEDDDEDVDMSEAFEDEQSEAEEEEQDDDDEEEDDDDEEEVIDAETMDVDSDSDSDVESGDEETEAVSSLGTGLSTNGFDWTASILDQNKDVDDSSDDDDDDDDDNENDNENTSGDISGAKKRSKRNKNKASKHVVDKTIDLNTRAPQSTADFERLLIGNPNSSILWMNYMSFNLQLSEVDKAREIGERALETINYREEQEKLNIWIAMLNLENTFGSEESLEKVFKRSCQYMDSFVMHQKLVNIYIMSEKYDAAQDLFKVMVKKFGKEHVSTWVLYASFLLDQEEQLTKVHELLSRALQALPKRDHIEVVRKFAQLEFAKGDAEQARSLFEGLIADAPKRIDLWNVYIDQEIKLHDKDEGEDNVLNIRDLFERVIETRKFRENKPNSFSLMVEI</sequence>
<evidence type="ECO:0000256" key="6">
    <source>
        <dbReference type="ARBA" id="ARBA00023242"/>
    </source>
</evidence>
<reference evidence="13 14" key="1">
    <citation type="journal article" date="2009" name="Nature">
        <title>Evolution of pathogenicity and sexual reproduction in eight Candida genomes.</title>
        <authorList>
            <person name="Butler G."/>
            <person name="Rasmussen M.D."/>
            <person name="Lin M.F."/>
            <person name="Santos M.A."/>
            <person name="Sakthikumar S."/>
            <person name="Munro C.A."/>
            <person name="Rheinbay E."/>
            <person name="Grabherr M."/>
            <person name="Forche A."/>
            <person name="Reedy J.L."/>
            <person name="Agrafioti I."/>
            <person name="Arnaud M.B."/>
            <person name="Bates S."/>
            <person name="Brown A.J."/>
            <person name="Brunke S."/>
            <person name="Costanzo M.C."/>
            <person name="Fitzpatrick D.A."/>
            <person name="de Groot P.W."/>
            <person name="Harris D."/>
            <person name="Hoyer L.L."/>
            <person name="Hube B."/>
            <person name="Klis F.M."/>
            <person name="Kodira C."/>
            <person name="Lennard N."/>
            <person name="Logue M.E."/>
            <person name="Martin R."/>
            <person name="Neiman A.M."/>
            <person name="Nikolaou E."/>
            <person name="Quail M.A."/>
            <person name="Quinn J."/>
            <person name="Santos M.C."/>
            <person name="Schmitzberger F.F."/>
            <person name="Sherlock G."/>
            <person name="Shah P."/>
            <person name="Silverstein K.A."/>
            <person name="Skrzypek M.S."/>
            <person name="Soll D."/>
            <person name="Staggs R."/>
            <person name="Stansfield I."/>
            <person name="Stumpf M.P."/>
            <person name="Sudbery P.E."/>
            <person name="Srikantha T."/>
            <person name="Zeng Q."/>
            <person name="Berman J."/>
            <person name="Berriman M."/>
            <person name="Heitman J."/>
            <person name="Gow N.A."/>
            <person name="Lorenz M.C."/>
            <person name="Birren B.W."/>
            <person name="Kellis M."/>
            <person name="Cuomo C.A."/>
        </authorList>
    </citation>
    <scope>NUCLEOTIDE SEQUENCE [LARGE SCALE GENOMIC DNA]</scope>
    <source>
        <strain evidence="14">ATCC 11503 / BCRC 21390 / CBS 2605 / JCM 1781 / NBRC 1676 / NRRL YB-4239</strain>
    </source>
</reference>
<comment type="subcellular location">
    <subcellularLocation>
        <location evidence="1">Nucleus</location>
        <location evidence="1">Nucleolus</location>
    </subcellularLocation>
</comment>
<evidence type="ECO:0000313" key="14">
    <source>
        <dbReference type="Proteomes" id="UP000001996"/>
    </source>
</evidence>
<evidence type="ECO:0000256" key="10">
    <source>
        <dbReference type="SAM" id="MobiDB-lite"/>
    </source>
</evidence>
<dbReference type="SUPFAM" id="SSF48452">
    <property type="entry name" value="TPR-like"/>
    <property type="match status" value="1"/>
</dbReference>
<dbReference type="EMBL" id="CH981524">
    <property type="protein sequence ID" value="EDK42404.1"/>
    <property type="molecule type" value="Genomic_DNA"/>
</dbReference>
<dbReference type="InterPro" id="IPR045209">
    <property type="entry name" value="Rrp5"/>
</dbReference>
<feature type="domain" description="S1 motif" evidence="12">
    <location>
        <begin position="1109"/>
        <end position="1194"/>
    </location>
</feature>
<feature type="transmembrane region" description="Helical" evidence="11">
    <location>
        <begin position="12"/>
        <end position="36"/>
    </location>
</feature>
<dbReference type="FunFam" id="2.40.50.140:FF:000159">
    <property type="entry name" value="rRNA biogenesis protein rrp5"/>
    <property type="match status" value="1"/>
</dbReference>
<feature type="domain" description="S1 motif" evidence="12">
    <location>
        <begin position="915"/>
        <end position="984"/>
    </location>
</feature>